<evidence type="ECO:0000313" key="1">
    <source>
        <dbReference type="EMBL" id="OGM57220.1"/>
    </source>
</evidence>
<evidence type="ECO:0000313" key="2">
    <source>
        <dbReference type="Proteomes" id="UP000177501"/>
    </source>
</evidence>
<comment type="caution">
    <text evidence="1">The sequence shown here is derived from an EMBL/GenBank/DDBJ whole genome shotgun (WGS) entry which is preliminary data.</text>
</comment>
<dbReference type="Proteomes" id="UP000177501">
    <property type="component" value="Unassembled WGS sequence"/>
</dbReference>
<proteinExistence type="predicted"/>
<gene>
    <name evidence="1" type="ORF">A2955_00970</name>
</gene>
<protein>
    <recommendedName>
        <fullName evidence="3">DUF4258 domain-containing protein</fullName>
    </recommendedName>
</protein>
<reference evidence="1 2" key="1">
    <citation type="journal article" date="2016" name="Nat. Commun.">
        <title>Thousands of microbial genomes shed light on interconnected biogeochemical processes in an aquifer system.</title>
        <authorList>
            <person name="Anantharaman K."/>
            <person name="Brown C.T."/>
            <person name="Hug L.A."/>
            <person name="Sharon I."/>
            <person name="Castelle C.J."/>
            <person name="Probst A.J."/>
            <person name="Thomas B.C."/>
            <person name="Singh A."/>
            <person name="Wilkins M.J."/>
            <person name="Karaoz U."/>
            <person name="Brodie E.L."/>
            <person name="Williams K.H."/>
            <person name="Hubbard S.S."/>
            <person name="Banfield J.F."/>
        </authorList>
    </citation>
    <scope>NUCLEOTIDE SEQUENCE [LARGE SCALE GENOMIC DNA]</scope>
</reference>
<organism evidence="1 2">
    <name type="scientific">Candidatus Woesebacteria bacterium RIFCSPLOWO2_01_FULL_37_19</name>
    <dbReference type="NCBI Taxonomy" id="1802514"/>
    <lineage>
        <taxon>Bacteria</taxon>
        <taxon>Candidatus Woeseibacteriota</taxon>
    </lineage>
</organism>
<dbReference type="STRING" id="1802514.A2955_00970"/>
<dbReference type="Pfam" id="PF14076">
    <property type="entry name" value="DUF4258"/>
    <property type="match status" value="1"/>
</dbReference>
<name>A0A1F8AZZ6_9BACT</name>
<dbReference type="EMBL" id="MGHA01000066">
    <property type="protein sequence ID" value="OGM57220.1"/>
    <property type="molecule type" value="Genomic_DNA"/>
</dbReference>
<evidence type="ECO:0008006" key="3">
    <source>
        <dbReference type="Google" id="ProtNLM"/>
    </source>
</evidence>
<dbReference type="InterPro" id="IPR025354">
    <property type="entry name" value="DUF4258"/>
</dbReference>
<sequence length="105" mass="12151">MQRNFGGVIWTNHALTRMRERGIKQGDAWATWRRPDSSRHARAKGNWVYHRTFGNQKIEVVAKKNDKGEWLILSVWSKQISGEGKHELKKSSGGFLSIIKELFSK</sequence>
<dbReference type="AlphaFoldDB" id="A0A1F8AZZ6"/>
<accession>A0A1F8AZZ6</accession>